<evidence type="ECO:0000256" key="1">
    <source>
        <dbReference type="ARBA" id="ARBA00022723"/>
    </source>
</evidence>
<feature type="compositionally biased region" description="Basic and acidic residues" evidence="6">
    <location>
        <begin position="246"/>
        <end position="257"/>
    </location>
</feature>
<feature type="domain" description="Zinc finger PHD-type" evidence="7">
    <location>
        <begin position="8"/>
        <end position="54"/>
    </location>
</feature>
<keyword evidence="5" id="KW-0804">Transcription</keyword>
<evidence type="ECO:0000256" key="6">
    <source>
        <dbReference type="SAM" id="MobiDB-lite"/>
    </source>
</evidence>
<feature type="region of interest" description="Disordered" evidence="6">
    <location>
        <begin position="536"/>
        <end position="557"/>
    </location>
</feature>
<dbReference type="InterPro" id="IPR056280">
    <property type="entry name" value="AIPP2-like_SPOC"/>
</dbReference>
<dbReference type="GO" id="GO:0140566">
    <property type="term" value="F:histone reader activity"/>
    <property type="evidence" value="ECO:0007669"/>
    <property type="project" value="InterPro"/>
</dbReference>
<gene>
    <name evidence="8" type="ORF">A4U43_C03F21220</name>
</gene>
<dbReference type="InterPro" id="IPR049914">
    <property type="entry name" value="PHD1-3/5-6"/>
</dbReference>
<dbReference type="PROSITE" id="PS01359">
    <property type="entry name" value="ZF_PHD_1"/>
    <property type="match status" value="1"/>
</dbReference>
<dbReference type="SMART" id="SM00249">
    <property type="entry name" value="PHD"/>
    <property type="match status" value="1"/>
</dbReference>
<evidence type="ECO:0000259" key="7">
    <source>
        <dbReference type="SMART" id="SM00249"/>
    </source>
</evidence>
<feature type="region of interest" description="Disordered" evidence="6">
    <location>
        <begin position="322"/>
        <end position="348"/>
    </location>
</feature>
<evidence type="ECO:0000313" key="8">
    <source>
        <dbReference type="EMBL" id="ONK75851.1"/>
    </source>
</evidence>
<dbReference type="SUPFAM" id="SSF57903">
    <property type="entry name" value="FYVE/PHD zinc finger"/>
    <property type="match status" value="1"/>
</dbReference>
<sequence length="610" mass="66503">MSCSKGKVCSMCGNVGFAERVVTCSTCKKISQHIYCMQKPPVGTPNNWHCEQCTVTHKVKPPRRGTILIDVIDGGKIIPVNRSCPLNSWNASTQPRPLKGSRRAQRVRAKKNLPPPLHCSAKAPGASPSTVVPILGASPAPNNSTEIQTIAISPVTPALKAYEVYSQGIKMSAKPAMHLSRSKIAREAGPCVKEGNANDYQVSGKRDSDVLGNKWPPETPEDPRSHKSPVNDIAVASNNPAVLQSKPEEKKRVARNSKGECCEEIVRKNPAKGFPGTKSHNKSAGLDTIGSSLLYSKKTKILCPVGFSGESCEELVKKNPAEGCSETKSHNKSTGLDTIGSNLPHNEKTKNLSPVGFSGNTASQNSNFARKSLLLLDEMVQYRPVSDTCWKGRFMINYPRDTEYPIVAGILAHFPGTVALKVYETVKELSGKDIRVKLCQRRDVWPKLYRLDPPDYNDVGVYFIPSKEQRLDGTFRKLVDQMDRQDFAMQSSMENLELLIFTSAQLPQDSTLIGVAPDACLWGTFHRIRPRKQAIRDKGKSPLISTGSGSTGGCQDHASECSSQFKATAGTKRPVPEPDVPLANNLGESTTYGFSGSIYPPKRKLNCTTG</sequence>
<reference evidence="9" key="1">
    <citation type="journal article" date="2017" name="Nat. Commun.">
        <title>The asparagus genome sheds light on the origin and evolution of a young Y chromosome.</title>
        <authorList>
            <person name="Harkess A."/>
            <person name="Zhou J."/>
            <person name="Xu C."/>
            <person name="Bowers J.E."/>
            <person name="Van der Hulst R."/>
            <person name="Ayyampalayam S."/>
            <person name="Mercati F."/>
            <person name="Riccardi P."/>
            <person name="McKain M.R."/>
            <person name="Kakrana A."/>
            <person name="Tang H."/>
            <person name="Ray J."/>
            <person name="Groenendijk J."/>
            <person name="Arikit S."/>
            <person name="Mathioni S.M."/>
            <person name="Nakano M."/>
            <person name="Shan H."/>
            <person name="Telgmann-Rauber A."/>
            <person name="Kanno A."/>
            <person name="Yue Z."/>
            <person name="Chen H."/>
            <person name="Li W."/>
            <person name="Chen Y."/>
            <person name="Xu X."/>
            <person name="Zhang Y."/>
            <person name="Luo S."/>
            <person name="Chen H."/>
            <person name="Gao J."/>
            <person name="Mao Z."/>
            <person name="Pires J.C."/>
            <person name="Luo M."/>
            <person name="Kudrna D."/>
            <person name="Wing R.A."/>
            <person name="Meyers B.C."/>
            <person name="Yi K."/>
            <person name="Kong H."/>
            <person name="Lavrijsen P."/>
            <person name="Sunseri F."/>
            <person name="Falavigna A."/>
            <person name="Ye Y."/>
            <person name="Leebens-Mack J.H."/>
            <person name="Chen G."/>
        </authorList>
    </citation>
    <scope>NUCLEOTIDE SEQUENCE [LARGE SCALE GENOMIC DNA]</scope>
    <source>
        <strain evidence="9">cv. DH0086</strain>
    </source>
</reference>
<keyword evidence="2" id="KW-0863">Zinc-finger</keyword>
<dbReference type="Gene3D" id="3.30.40.10">
    <property type="entry name" value="Zinc/RING finger domain, C3HC4 (zinc finger)"/>
    <property type="match status" value="1"/>
</dbReference>
<evidence type="ECO:0000256" key="2">
    <source>
        <dbReference type="ARBA" id="ARBA00022771"/>
    </source>
</evidence>
<keyword evidence="4" id="KW-0805">Transcription regulation</keyword>
<organism evidence="8 9">
    <name type="scientific">Asparagus officinalis</name>
    <name type="common">Garden asparagus</name>
    <dbReference type="NCBI Taxonomy" id="4686"/>
    <lineage>
        <taxon>Eukaryota</taxon>
        <taxon>Viridiplantae</taxon>
        <taxon>Streptophyta</taxon>
        <taxon>Embryophyta</taxon>
        <taxon>Tracheophyta</taxon>
        <taxon>Spermatophyta</taxon>
        <taxon>Magnoliopsida</taxon>
        <taxon>Liliopsida</taxon>
        <taxon>Asparagales</taxon>
        <taxon>Asparagaceae</taxon>
        <taxon>Asparagoideae</taxon>
        <taxon>Asparagus</taxon>
    </lineage>
</organism>
<evidence type="ECO:0000313" key="9">
    <source>
        <dbReference type="Proteomes" id="UP000243459"/>
    </source>
</evidence>
<dbReference type="InterPro" id="IPR013083">
    <property type="entry name" value="Znf_RING/FYVE/PHD"/>
</dbReference>
<dbReference type="PANTHER" id="PTHR33304">
    <property type="match status" value="1"/>
</dbReference>
<protein>
    <recommendedName>
        <fullName evidence="7">Zinc finger PHD-type domain-containing protein</fullName>
    </recommendedName>
</protein>
<dbReference type="GO" id="GO:0008270">
    <property type="term" value="F:zinc ion binding"/>
    <property type="evidence" value="ECO:0007669"/>
    <property type="project" value="UniProtKB-KW"/>
</dbReference>
<dbReference type="GO" id="GO:0034244">
    <property type="term" value="P:negative regulation of transcription elongation by RNA polymerase II"/>
    <property type="evidence" value="ECO:0007669"/>
    <property type="project" value="InterPro"/>
</dbReference>
<dbReference type="AlphaFoldDB" id="A0A5P1FGU0"/>
<dbReference type="InterPro" id="IPR011011">
    <property type="entry name" value="Znf_FYVE_PHD"/>
</dbReference>
<evidence type="ECO:0000256" key="4">
    <source>
        <dbReference type="ARBA" id="ARBA00023015"/>
    </source>
</evidence>
<dbReference type="EMBL" id="CM007383">
    <property type="protein sequence ID" value="ONK75851.1"/>
    <property type="molecule type" value="Genomic_DNA"/>
</dbReference>
<evidence type="ECO:0000256" key="3">
    <source>
        <dbReference type="ARBA" id="ARBA00022833"/>
    </source>
</evidence>
<keyword evidence="3" id="KW-0862">Zinc</keyword>
<proteinExistence type="predicted"/>
<dbReference type="Proteomes" id="UP000243459">
    <property type="component" value="Chromosome 3"/>
</dbReference>
<dbReference type="InterPro" id="IPR019786">
    <property type="entry name" value="Zinc_finger_PHD-type_CS"/>
</dbReference>
<keyword evidence="9" id="KW-1185">Reference proteome</keyword>
<dbReference type="PANTHER" id="PTHR33304:SF36">
    <property type="entry name" value="GB|AAF26970.1-RELATED"/>
    <property type="match status" value="1"/>
</dbReference>
<dbReference type="OrthoDB" id="1932206at2759"/>
<dbReference type="Pfam" id="PF23121">
    <property type="entry name" value="SPOC_AIPP2"/>
    <property type="match status" value="1"/>
</dbReference>
<feature type="compositionally biased region" description="Polar residues" evidence="6">
    <location>
        <begin position="332"/>
        <end position="344"/>
    </location>
</feature>
<dbReference type="InterPro" id="IPR001965">
    <property type="entry name" value="Znf_PHD"/>
</dbReference>
<dbReference type="Gramene" id="ONK75851">
    <property type="protein sequence ID" value="ONK75851"/>
    <property type="gene ID" value="A4U43_C03F21220"/>
</dbReference>
<name>A0A5P1FGU0_ASPOF</name>
<evidence type="ECO:0000256" key="5">
    <source>
        <dbReference type="ARBA" id="ARBA00023163"/>
    </source>
</evidence>
<keyword evidence="1" id="KW-0479">Metal-binding</keyword>
<accession>A0A5P1FGU0</accession>
<feature type="region of interest" description="Disordered" evidence="6">
    <location>
        <begin position="190"/>
        <end position="257"/>
    </location>
</feature>